<dbReference type="InterPro" id="IPR013597">
    <property type="entry name" value="Mat_intron_G2"/>
</dbReference>
<dbReference type="PANTHER" id="PTHR34047:SF8">
    <property type="entry name" value="PROTEIN YKFC"/>
    <property type="match status" value="1"/>
</dbReference>
<gene>
    <name evidence="2" type="primary">ltrA</name>
    <name evidence="2" type="ORF">EYB53_024425</name>
</gene>
<keyword evidence="3" id="KW-1185">Reference proteome</keyword>
<dbReference type="EMBL" id="SIJK02000108">
    <property type="protein sequence ID" value="MBP1468879.1"/>
    <property type="molecule type" value="Genomic_DNA"/>
</dbReference>
<dbReference type="Pfam" id="PF08388">
    <property type="entry name" value="GIIM"/>
    <property type="match status" value="1"/>
</dbReference>
<keyword evidence="2" id="KW-0548">Nucleotidyltransferase</keyword>
<organism evidence="2 3">
    <name type="scientific">Candidatus Chloroploca mongolica</name>
    <dbReference type="NCBI Taxonomy" id="2528176"/>
    <lineage>
        <taxon>Bacteria</taxon>
        <taxon>Bacillati</taxon>
        <taxon>Chloroflexota</taxon>
        <taxon>Chloroflexia</taxon>
        <taxon>Chloroflexales</taxon>
        <taxon>Chloroflexineae</taxon>
        <taxon>Oscillochloridaceae</taxon>
        <taxon>Candidatus Chloroploca</taxon>
    </lineage>
</organism>
<dbReference type="NCBIfam" id="TIGR04416">
    <property type="entry name" value="group_II_RT_mat"/>
    <property type="match status" value="1"/>
</dbReference>
<dbReference type="PANTHER" id="PTHR34047">
    <property type="entry name" value="NUCLEAR INTRON MATURASE 1, MITOCHONDRIAL-RELATED"/>
    <property type="match status" value="1"/>
</dbReference>
<evidence type="ECO:0000313" key="3">
    <source>
        <dbReference type="Proteomes" id="UP001193081"/>
    </source>
</evidence>
<evidence type="ECO:0000313" key="2">
    <source>
        <dbReference type="EMBL" id="MBP1468879.1"/>
    </source>
</evidence>
<dbReference type="InterPro" id="IPR000477">
    <property type="entry name" value="RT_dom"/>
</dbReference>
<keyword evidence="2" id="KW-0808">Transferase</keyword>
<dbReference type="GO" id="GO:0003964">
    <property type="term" value="F:RNA-directed DNA polymerase activity"/>
    <property type="evidence" value="ECO:0007669"/>
    <property type="project" value="UniProtKB-KW"/>
</dbReference>
<protein>
    <submittedName>
        <fullName evidence="2">Group II intron reverse transcriptase/maturase</fullName>
        <ecNumber evidence="2">2.7.7.49</ecNumber>
    </submittedName>
</protein>
<keyword evidence="2" id="KW-0695">RNA-directed DNA polymerase</keyword>
<dbReference type="CDD" id="cd01651">
    <property type="entry name" value="RT_G2_intron"/>
    <property type="match status" value="1"/>
</dbReference>
<dbReference type="SMART" id="SM00507">
    <property type="entry name" value="HNHc"/>
    <property type="match status" value="1"/>
</dbReference>
<accession>A0ABS4DHG5</accession>
<feature type="domain" description="Reverse transcriptase" evidence="1">
    <location>
        <begin position="81"/>
        <end position="330"/>
    </location>
</feature>
<dbReference type="Pfam" id="PF00078">
    <property type="entry name" value="RVT_1"/>
    <property type="match status" value="1"/>
</dbReference>
<dbReference type="CDD" id="cd00085">
    <property type="entry name" value="HNHc"/>
    <property type="match status" value="1"/>
</dbReference>
<proteinExistence type="predicted"/>
<dbReference type="InterPro" id="IPR003615">
    <property type="entry name" value="HNH_nuc"/>
</dbReference>
<dbReference type="InterPro" id="IPR051083">
    <property type="entry name" value="GrpII_Intron_Splice-Mob/Def"/>
</dbReference>
<name>A0ABS4DHG5_9CHLR</name>
<sequence>MNMPTELCRMQVSELQRRLAKKATDKPEHRFTKLYDLLTWEPLMAWAFDKLMTNIGSRTAGIDGMDKRTAQQNRDNIIAELRGQLKARTYNHQPVRRVYIPKANGKRRPLGIPTLVDRLVQLMAKAILEPIFESDFRPESHGFRPGRSCHTAMAHLFQATAPRQKKMYWVVEGDITGCFDHIQHNILMRLLRRRIQDAKLLGVIWQMLRAGVMEGELFKKSPAGTPQGGIISPLLANVYLHEIDAWFYQNYTGLNYNEKNKRRKRKEGNAFYVRYADDFVVAWNGTKEGAERLKAELSTFLRDELGLELSAEKTHLTHVTEGYDFLGFTVKRYEGRGDGRNDLIIRPSEKSVMKLKAKIKAMTKRGTTLDAVRDKIEAMNYLLKGWANYYRHQASSSTFDYIGSYAFKRMETWLQKKTRQRIRAIYRAYYRKPGRYHTWVAGGMALYHPGVLTKIERMRYAHRPNPYLNTTDEVYLTYHHDPHAGKEWGGAHFYGEEWTKVRAEVLARDGRKCRVCGKGGRVEVHHLRPHQPGRPHELHNLITLCATCHRQVRDPQSEVSRQLARITP</sequence>
<dbReference type="PROSITE" id="PS50878">
    <property type="entry name" value="RT_POL"/>
    <property type="match status" value="1"/>
</dbReference>
<dbReference type="Proteomes" id="UP001193081">
    <property type="component" value="Unassembled WGS sequence"/>
</dbReference>
<dbReference type="Gene3D" id="1.10.30.50">
    <property type="match status" value="1"/>
</dbReference>
<evidence type="ECO:0000259" key="1">
    <source>
        <dbReference type="PROSITE" id="PS50878"/>
    </source>
</evidence>
<dbReference type="InterPro" id="IPR043502">
    <property type="entry name" value="DNA/RNA_pol_sf"/>
</dbReference>
<dbReference type="Pfam" id="PF01844">
    <property type="entry name" value="HNH"/>
    <property type="match status" value="1"/>
</dbReference>
<comment type="caution">
    <text evidence="2">The sequence shown here is derived from an EMBL/GenBank/DDBJ whole genome shotgun (WGS) entry which is preliminary data.</text>
</comment>
<dbReference type="SUPFAM" id="SSF56672">
    <property type="entry name" value="DNA/RNA polymerases"/>
    <property type="match status" value="1"/>
</dbReference>
<dbReference type="RefSeq" id="WP_135482081.1">
    <property type="nucleotide sequence ID" value="NZ_SIJK02000108.1"/>
</dbReference>
<dbReference type="InterPro" id="IPR030931">
    <property type="entry name" value="Group_II_RT_mat"/>
</dbReference>
<reference evidence="2 3" key="1">
    <citation type="submission" date="2021-03" db="EMBL/GenBank/DDBJ databases">
        <authorList>
            <person name="Grouzdev D.S."/>
        </authorList>
    </citation>
    <scope>NUCLEOTIDE SEQUENCE [LARGE SCALE GENOMIC DNA]</scope>
    <source>
        <strain evidence="2 3">M50-1</strain>
    </source>
</reference>
<dbReference type="InterPro" id="IPR002711">
    <property type="entry name" value="HNH"/>
</dbReference>
<dbReference type="EC" id="2.7.7.49" evidence="2"/>